<gene>
    <name evidence="1" type="ORF">MLD38_000889</name>
</gene>
<comment type="caution">
    <text evidence="1">The sequence shown here is derived from an EMBL/GenBank/DDBJ whole genome shotgun (WGS) entry which is preliminary data.</text>
</comment>
<dbReference type="Proteomes" id="UP001057402">
    <property type="component" value="Chromosome 1"/>
</dbReference>
<organism evidence="1 2">
    <name type="scientific">Melastoma candidum</name>
    <dbReference type="NCBI Taxonomy" id="119954"/>
    <lineage>
        <taxon>Eukaryota</taxon>
        <taxon>Viridiplantae</taxon>
        <taxon>Streptophyta</taxon>
        <taxon>Embryophyta</taxon>
        <taxon>Tracheophyta</taxon>
        <taxon>Spermatophyta</taxon>
        <taxon>Magnoliopsida</taxon>
        <taxon>eudicotyledons</taxon>
        <taxon>Gunneridae</taxon>
        <taxon>Pentapetalae</taxon>
        <taxon>rosids</taxon>
        <taxon>malvids</taxon>
        <taxon>Myrtales</taxon>
        <taxon>Melastomataceae</taxon>
        <taxon>Melastomatoideae</taxon>
        <taxon>Melastomateae</taxon>
        <taxon>Melastoma</taxon>
    </lineage>
</organism>
<name>A0ACB9SBJ5_9MYRT</name>
<proteinExistence type="predicted"/>
<keyword evidence="2" id="KW-1185">Reference proteome</keyword>
<sequence length="106" mass="11517">MEGKDSQKPPKNSEKYRTRKIDLPPVSITEIQDRSHLMLSPRGTDGDSSKASPHKMSCLCSPTTHAGSFRCRFHRNPGIPRRGSIGSNLNQLAAKSGGISSSLQAQ</sequence>
<evidence type="ECO:0000313" key="1">
    <source>
        <dbReference type="EMBL" id="KAI4388573.1"/>
    </source>
</evidence>
<accession>A0ACB9SBJ5</accession>
<evidence type="ECO:0000313" key="2">
    <source>
        <dbReference type="Proteomes" id="UP001057402"/>
    </source>
</evidence>
<reference evidence="2" key="1">
    <citation type="journal article" date="2023" name="Front. Plant Sci.">
        <title>Chromosomal-level genome assembly of Melastoma candidum provides insights into trichome evolution.</title>
        <authorList>
            <person name="Zhong Y."/>
            <person name="Wu W."/>
            <person name="Sun C."/>
            <person name="Zou P."/>
            <person name="Liu Y."/>
            <person name="Dai S."/>
            <person name="Zhou R."/>
        </authorList>
    </citation>
    <scope>NUCLEOTIDE SEQUENCE [LARGE SCALE GENOMIC DNA]</scope>
</reference>
<protein>
    <submittedName>
        <fullName evidence="1">Uncharacterized protein</fullName>
    </submittedName>
</protein>
<dbReference type="EMBL" id="CM042880">
    <property type="protein sequence ID" value="KAI4388573.1"/>
    <property type="molecule type" value="Genomic_DNA"/>
</dbReference>